<dbReference type="Pfam" id="PF01915">
    <property type="entry name" value="Glyco_hydro_3_C"/>
    <property type="match status" value="1"/>
</dbReference>
<dbReference type="GO" id="GO:0008422">
    <property type="term" value="F:beta-glucosidase activity"/>
    <property type="evidence" value="ECO:0007669"/>
    <property type="project" value="UniProtKB-EC"/>
</dbReference>
<dbReference type="SUPFAM" id="SSF52279">
    <property type="entry name" value="Beta-D-glucan exohydrolase, C-terminal domain"/>
    <property type="match status" value="1"/>
</dbReference>
<dbReference type="SMART" id="SM01217">
    <property type="entry name" value="Fn3_like"/>
    <property type="match status" value="1"/>
</dbReference>
<dbReference type="Pfam" id="PF14310">
    <property type="entry name" value="Fn3-like"/>
    <property type="match status" value="1"/>
</dbReference>
<dbReference type="PANTHER" id="PTHR42715">
    <property type="entry name" value="BETA-GLUCOSIDASE"/>
    <property type="match status" value="1"/>
</dbReference>
<dbReference type="PRINTS" id="PR00133">
    <property type="entry name" value="GLHYDRLASE3"/>
</dbReference>
<sequence length="774" mass="86878">MKRDIKKLISEMTLEEKASLCSGLNLWQTKPIERIGIPSITMTDGPHGLRKANKSDELGLNNSVPATCFPSGSALAASWDRDLIEKVGEAIGEECIAEDVQILLGPAVNIKRSPLCGRNFEYLSEDPYLISELAANYIKGVQSKGVGTSIKHYAANNQEDYRMTVDVKVNERALREIYLVGFEGAIKQSQPWTVMASYNKVNGVYATENEHLINEILRNEWKFDGIVISDWGAVNDRVEALKAGLDIEMPGSGGEEDKKIIEAVKKGQISEEYLNTAVERILNILFKAYENKKKNQNYDAERHHQLARQVASECMVLLKNEDEILPLKKRGKIAIIGELAVKPRYQGGGSSHIVPTKLEIPYDEITKIAGNAVEIKYTPGYELEKDETNNKLIEEAAYIAKNSDVAVIFAGLPDSYESEGYDREHMRIPESHNKLIQAIAEIQPNVVVVLCNGSPIEMPWIHQVKGILEAYLGGQASGGAIAEILFGEKNPCGKLAETFPRELKDNPSYLNFPGEKNVVNYGEGIFVGYRYYDTKGVEPLFPFGHGLSYTTFEYTNIFTNKNKITDNDTIEVRVKVKNTGKRAGKEIIQLYVRDIQSSVARPHKELKGFQKIYLEPGEEKTVVFNLDKRSFAYYDVDLKDWYVETGDFEILVGSSSKNILLKTVIHITSTTSVQKEYTRNSTINDVIANQYGRQIIYNIIKRIKSDTNDSQDMLNILKKQLETNSQEISSSSQKDMMNAFLKNMPLRALTILSNGIFTEEMVNEVVDELNTISN</sequence>
<dbReference type="Gene3D" id="2.60.40.10">
    <property type="entry name" value="Immunoglobulins"/>
    <property type="match status" value="1"/>
</dbReference>
<keyword evidence="7" id="KW-1185">Reference proteome</keyword>
<dbReference type="EMBL" id="JAGGLT010000004">
    <property type="protein sequence ID" value="MBP2071078.1"/>
    <property type="molecule type" value="Genomic_DNA"/>
</dbReference>
<dbReference type="RefSeq" id="WP_209453035.1">
    <property type="nucleotide sequence ID" value="NZ_JAGGLT010000004.1"/>
</dbReference>
<reference evidence="6" key="1">
    <citation type="submission" date="2021-03" db="EMBL/GenBank/DDBJ databases">
        <title>Genomic Encyclopedia of Type Strains, Phase IV (KMG-IV): sequencing the most valuable type-strain genomes for metagenomic binning, comparative biology and taxonomic classification.</title>
        <authorList>
            <person name="Goeker M."/>
        </authorList>
    </citation>
    <scope>NUCLEOTIDE SEQUENCE</scope>
    <source>
        <strain evidence="6">DSM 101588</strain>
    </source>
</reference>
<accession>A0ABS4NDI8</accession>
<dbReference type="SUPFAM" id="SSF51445">
    <property type="entry name" value="(Trans)glycosidases"/>
    <property type="match status" value="1"/>
</dbReference>
<organism evidence="6 7">
    <name type="scientific">Thermoanaerobacterium butyriciformans</name>
    <dbReference type="NCBI Taxonomy" id="1702242"/>
    <lineage>
        <taxon>Bacteria</taxon>
        <taxon>Bacillati</taxon>
        <taxon>Bacillota</taxon>
        <taxon>Clostridia</taxon>
        <taxon>Thermoanaerobacterales</taxon>
        <taxon>Thermoanaerobacteraceae</taxon>
        <taxon>Thermoanaerobacterium</taxon>
    </lineage>
</organism>
<dbReference type="InterPro" id="IPR050288">
    <property type="entry name" value="Cellulose_deg_GH3"/>
</dbReference>
<dbReference type="InterPro" id="IPR019800">
    <property type="entry name" value="Glyco_hydro_3_AS"/>
</dbReference>
<comment type="caution">
    <text evidence="6">The sequence shown here is derived from an EMBL/GenBank/DDBJ whole genome shotgun (WGS) entry which is preliminary data.</text>
</comment>
<evidence type="ECO:0000256" key="3">
    <source>
        <dbReference type="ARBA" id="ARBA00023277"/>
    </source>
</evidence>
<feature type="domain" description="Fibronectin type III-like" evidence="5">
    <location>
        <begin position="586"/>
        <end position="656"/>
    </location>
</feature>
<dbReference type="InterPro" id="IPR017853">
    <property type="entry name" value="GH"/>
</dbReference>
<evidence type="ECO:0000256" key="1">
    <source>
        <dbReference type="ARBA" id="ARBA00005336"/>
    </source>
</evidence>
<dbReference type="InterPro" id="IPR001764">
    <property type="entry name" value="Glyco_hydro_3_N"/>
</dbReference>
<keyword evidence="4 6" id="KW-0326">Glycosidase</keyword>
<dbReference type="PROSITE" id="PS00775">
    <property type="entry name" value="GLYCOSYL_HYDROL_F3"/>
    <property type="match status" value="1"/>
</dbReference>
<dbReference type="PANTHER" id="PTHR42715:SF10">
    <property type="entry name" value="BETA-GLUCOSIDASE"/>
    <property type="match status" value="1"/>
</dbReference>
<evidence type="ECO:0000259" key="5">
    <source>
        <dbReference type="SMART" id="SM01217"/>
    </source>
</evidence>
<name>A0ABS4NDI8_9THEO</name>
<dbReference type="InterPro" id="IPR036881">
    <property type="entry name" value="Glyco_hydro_3_C_sf"/>
</dbReference>
<dbReference type="Pfam" id="PF00933">
    <property type="entry name" value="Glyco_hydro_3"/>
    <property type="match status" value="1"/>
</dbReference>
<keyword evidence="2 4" id="KW-0378">Hydrolase</keyword>
<protein>
    <submittedName>
        <fullName evidence="6">Beta-glucosidase</fullName>
        <ecNumber evidence="6">3.2.1.21</ecNumber>
    </submittedName>
</protein>
<comment type="similarity">
    <text evidence="1 4">Belongs to the glycosyl hydrolase 3 family.</text>
</comment>
<dbReference type="Proteomes" id="UP001166402">
    <property type="component" value="Unassembled WGS sequence"/>
</dbReference>
<dbReference type="InterPro" id="IPR013783">
    <property type="entry name" value="Ig-like_fold"/>
</dbReference>
<evidence type="ECO:0000256" key="4">
    <source>
        <dbReference type="RuleBase" id="RU361161"/>
    </source>
</evidence>
<proteinExistence type="inferred from homology"/>
<evidence type="ECO:0000256" key="2">
    <source>
        <dbReference type="ARBA" id="ARBA00022801"/>
    </source>
</evidence>
<evidence type="ECO:0000313" key="6">
    <source>
        <dbReference type="EMBL" id="MBP2071078.1"/>
    </source>
</evidence>
<dbReference type="Gene3D" id="3.20.20.300">
    <property type="entry name" value="Glycoside hydrolase, family 3, N-terminal domain"/>
    <property type="match status" value="1"/>
</dbReference>
<dbReference type="InterPro" id="IPR036962">
    <property type="entry name" value="Glyco_hydro_3_N_sf"/>
</dbReference>
<dbReference type="InterPro" id="IPR002772">
    <property type="entry name" value="Glyco_hydro_3_C"/>
</dbReference>
<dbReference type="Gene3D" id="3.40.50.1700">
    <property type="entry name" value="Glycoside hydrolase family 3 C-terminal domain"/>
    <property type="match status" value="1"/>
</dbReference>
<gene>
    <name evidence="6" type="ORF">J2Z80_000578</name>
</gene>
<dbReference type="EC" id="3.2.1.21" evidence="6"/>
<keyword evidence="3" id="KW-0119">Carbohydrate metabolism</keyword>
<dbReference type="InterPro" id="IPR026891">
    <property type="entry name" value="Fn3-like"/>
</dbReference>
<evidence type="ECO:0000313" key="7">
    <source>
        <dbReference type="Proteomes" id="UP001166402"/>
    </source>
</evidence>